<proteinExistence type="predicted"/>
<dbReference type="Proteomes" id="UP000195208">
    <property type="component" value="Unassembled WGS sequence"/>
</dbReference>
<keyword evidence="2" id="KW-1185">Reference proteome</keyword>
<gene>
    <name evidence="1" type="ORF">B9M88_09535</name>
</gene>
<comment type="caution">
    <text evidence="1">The sequence shown here is derived from an EMBL/GenBank/DDBJ whole genome shotgun (WGS) entry which is preliminary data.</text>
</comment>
<dbReference type="RefSeq" id="WP_085622041.1">
    <property type="nucleotide sequence ID" value="NZ_JAPTFZ010000006.1"/>
</dbReference>
<sequence>MEYFTIKRAQKNIDNTKNFIERIYINWEVISDFKNDSYHRIIYADAYMQNYNCKINIKAKTFKSYNDYKYIYQSFDNAESLQFDIIKAPNYKKAINKLIDNYDRYGLTLENLNDRKDFNSLFNYENEILKHRKSIENCFMCGLPCVINFSVDEIDILKDLKKLIKNLYSCEVITHKDIFDNVQTIWKLL</sequence>
<protein>
    <submittedName>
        <fullName evidence="1">Uncharacterized protein</fullName>
    </submittedName>
</protein>
<organism evidence="1 2">
    <name type="scientific">Staphylococcus agnetis</name>
    <dbReference type="NCBI Taxonomy" id="985762"/>
    <lineage>
        <taxon>Bacteria</taxon>
        <taxon>Bacillati</taxon>
        <taxon>Bacillota</taxon>
        <taxon>Bacilli</taxon>
        <taxon>Bacillales</taxon>
        <taxon>Staphylococcaceae</taxon>
        <taxon>Staphylococcus</taxon>
    </lineage>
</organism>
<name>A0ABX3Z3L5_9STAP</name>
<reference evidence="1 2" key="1">
    <citation type="submission" date="2017-04" db="EMBL/GenBank/DDBJ databases">
        <title>Staphylococcus agnetis, a potential pathogen in the broiler production.</title>
        <authorList>
            <person name="Poulsen L."/>
        </authorList>
    </citation>
    <scope>NUCLEOTIDE SEQUENCE [LARGE SCALE GENOMIC DNA]</scope>
    <source>
        <strain evidence="1 2">723_310714_2_2_spleen</strain>
    </source>
</reference>
<evidence type="ECO:0000313" key="1">
    <source>
        <dbReference type="EMBL" id="OTW30500.1"/>
    </source>
</evidence>
<dbReference type="EMBL" id="NEFX01000018">
    <property type="protein sequence ID" value="OTW30500.1"/>
    <property type="molecule type" value="Genomic_DNA"/>
</dbReference>
<evidence type="ECO:0000313" key="2">
    <source>
        <dbReference type="Proteomes" id="UP000195208"/>
    </source>
</evidence>
<accession>A0ABX3Z3L5</accession>